<dbReference type="AlphaFoldDB" id="A0A1Q6DWK7"/>
<dbReference type="CDD" id="cd00431">
    <property type="entry name" value="cysteine_hydrolases"/>
    <property type="match status" value="1"/>
</dbReference>
<evidence type="ECO:0000313" key="3">
    <source>
        <dbReference type="EMBL" id="OKY78718.1"/>
    </source>
</evidence>
<organism evidence="3 4">
    <name type="scientific">Methanohalarchaeum thermophilum</name>
    <dbReference type="NCBI Taxonomy" id="1903181"/>
    <lineage>
        <taxon>Archaea</taxon>
        <taxon>Methanobacteriati</taxon>
        <taxon>Methanobacteriota</taxon>
        <taxon>Methanonatronarchaeia</taxon>
        <taxon>Methanonatronarchaeales</taxon>
        <taxon>Methanonatronarchaeaceae</taxon>
        <taxon>Candidatus Methanohalarchaeum</taxon>
    </lineage>
</organism>
<dbReference type="InParanoid" id="A0A1Q6DWK7"/>
<sequence length="174" mass="19764">MAVLVIDMLKDFVEEGSPLEVPKSRDIIDDIKDLVDDKRENGDEIIYVADRHRPDDSEFEDYPSHAIKGTEGAEIIDELEPKEEDTLIEKRRFSGFFRTDLDLTLREKNVDELILTGILTDICILHTAAGARMRNYDVIVPKECVAALDKESHNFALNHIEEVLGGKVKTLKNN</sequence>
<comment type="caution">
    <text evidence="3">The sequence shown here is derived from an EMBL/GenBank/DDBJ whole genome shotgun (WGS) entry which is preliminary data.</text>
</comment>
<dbReference type="Pfam" id="PF00857">
    <property type="entry name" value="Isochorismatase"/>
    <property type="match status" value="1"/>
</dbReference>
<dbReference type="GO" id="GO:0016787">
    <property type="term" value="F:hydrolase activity"/>
    <property type="evidence" value="ECO:0007669"/>
    <property type="project" value="UniProtKB-KW"/>
</dbReference>
<dbReference type="InterPro" id="IPR036380">
    <property type="entry name" value="Isochorismatase-like_sf"/>
</dbReference>
<name>A0A1Q6DWK7_METT1</name>
<evidence type="ECO:0000259" key="2">
    <source>
        <dbReference type="Pfam" id="PF00857"/>
    </source>
</evidence>
<dbReference type="EMBL" id="MSDW01000001">
    <property type="protein sequence ID" value="OKY78718.1"/>
    <property type="molecule type" value="Genomic_DNA"/>
</dbReference>
<evidence type="ECO:0000313" key="4">
    <source>
        <dbReference type="Proteomes" id="UP000185744"/>
    </source>
</evidence>
<keyword evidence="1" id="KW-0378">Hydrolase</keyword>
<dbReference type="Gene3D" id="3.40.50.850">
    <property type="entry name" value="Isochorismatase-like"/>
    <property type="match status" value="1"/>
</dbReference>
<feature type="domain" description="Isochorismatase-like" evidence="2">
    <location>
        <begin position="2"/>
        <end position="162"/>
    </location>
</feature>
<evidence type="ECO:0000256" key="1">
    <source>
        <dbReference type="ARBA" id="ARBA00022801"/>
    </source>
</evidence>
<reference evidence="3" key="1">
    <citation type="submission" date="2016-12" db="EMBL/GenBank/DDBJ databases">
        <title>Discovery of methanogenic haloarchaea.</title>
        <authorList>
            <person name="Sorokin D.Y."/>
            <person name="Makarova K.S."/>
            <person name="Abbas B."/>
            <person name="Ferrer M."/>
            <person name="Golyshin P.N."/>
        </authorList>
    </citation>
    <scope>NUCLEOTIDE SEQUENCE [LARGE SCALE GENOMIC DNA]</scope>
    <source>
        <strain evidence="3">HMET1</strain>
    </source>
</reference>
<dbReference type="STRING" id="1903181.BTN85_1217"/>
<dbReference type="PANTHER" id="PTHR43540">
    <property type="entry name" value="PEROXYUREIDOACRYLATE/UREIDOACRYLATE AMIDOHYDROLASE-RELATED"/>
    <property type="match status" value="1"/>
</dbReference>
<protein>
    <submittedName>
        <fullName evidence="3">Nicotinamidase-like protein</fullName>
    </submittedName>
</protein>
<keyword evidence="4" id="KW-1185">Reference proteome</keyword>
<dbReference type="PANTHER" id="PTHR43540:SF6">
    <property type="entry name" value="ISOCHORISMATASE-LIKE DOMAIN-CONTAINING PROTEIN"/>
    <property type="match status" value="1"/>
</dbReference>
<accession>A0A1Q6DWK7</accession>
<gene>
    <name evidence="3" type="ORF">BTN85_1217</name>
</gene>
<proteinExistence type="predicted"/>
<dbReference type="InterPro" id="IPR000868">
    <property type="entry name" value="Isochorismatase-like_dom"/>
</dbReference>
<dbReference type="Proteomes" id="UP000185744">
    <property type="component" value="Unassembled WGS sequence"/>
</dbReference>
<dbReference type="InterPro" id="IPR050272">
    <property type="entry name" value="Isochorismatase-like_hydrls"/>
</dbReference>
<dbReference type="SUPFAM" id="SSF52499">
    <property type="entry name" value="Isochorismatase-like hydrolases"/>
    <property type="match status" value="1"/>
</dbReference>